<organism evidence="1 2">
    <name type="scientific">Zarea fungicola</name>
    <dbReference type="NCBI Taxonomy" id="93591"/>
    <lineage>
        <taxon>Eukaryota</taxon>
        <taxon>Fungi</taxon>
        <taxon>Dikarya</taxon>
        <taxon>Ascomycota</taxon>
        <taxon>Pezizomycotina</taxon>
        <taxon>Sordariomycetes</taxon>
        <taxon>Hypocreomycetidae</taxon>
        <taxon>Hypocreales</taxon>
        <taxon>Cordycipitaceae</taxon>
        <taxon>Zarea</taxon>
    </lineage>
</organism>
<comment type="caution">
    <text evidence="1">The sequence shown here is derived from an EMBL/GenBank/DDBJ whole genome shotgun (WGS) entry which is preliminary data.</text>
</comment>
<proteinExistence type="predicted"/>
<reference evidence="1" key="1">
    <citation type="submission" date="2022-08" db="EMBL/GenBank/DDBJ databases">
        <title>Genome Sequence of Lecanicillium fungicola.</title>
        <authorList>
            <person name="Buettner E."/>
        </authorList>
    </citation>
    <scope>NUCLEOTIDE SEQUENCE</scope>
    <source>
        <strain evidence="1">Babe33</strain>
    </source>
</reference>
<dbReference type="Proteomes" id="UP001143910">
    <property type="component" value="Unassembled WGS sequence"/>
</dbReference>
<dbReference type="EMBL" id="JANJQO010001155">
    <property type="protein sequence ID" value="KAJ2972408.1"/>
    <property type="molecule type" value="Genomic_DNA"/>
</dbReference>
<keyword evidence="2" id="KW-1185">Reference proteome</keyword>
<name>A0ACC1N1T3_9HYPO</name>
<evidence type="ECO:0000313" key="1">
    <source>
        <dbReference type="EMBL" id="KAJ2972408.1"/>
    </source>
</evidence>
<sequence>MQEAEPHETQGHSTYDTIAEIKRHLLHAPRAENRIIFSKSAKLDSSLDELPLFKYTQKGRNGTATTIEIICTKCYIKGDASATIFAHSNFNIITTAASLKTVANTTLNAIANYASEVVDEIKDFIVQESSEVKYKVLHLESLDDINGFSLRPPKIDFNVNVGGLDDVSLEVVFTNTEIYVELSLVLSESLTYSLNLYTSTELGYAVGEVFVGFVATVDLLLSVESQIEIDAGFHIEFDDDVSMRLALFAEEASHLAFNGGRFEFLPVTVATAGAVLHAALRIGVKSGFSLGAGFGADVELFNQTGNLRIGAGIQASAYANAAEFITNITAPEISDSISNRKCGLMLEQGYQMAIGAAAGASVELLDYVWGPVPKTEIPIFYTKFSTGCAATKIKTVTTAPSPQPSVAARENTPDAGSVVVTTATEVTYTALACASIGMTNCPASLKSPSSTIISTTLTTTVKSGQKIVWAANAARSTVNNPATFGSQAIRMTASSGNPISYTPPPPSPPTATPSNKADGGAGGKNHAGGVKKKLIVGLSVGLGVPFLAAVIAGIMCVPLGRTKSFCIADNNLDPRFYRHRAASKYGRVPNSNRVAREAESKEAATSVQYLGSSGRC</sequence>
<protein>
    <submittedName>
        <fullName evidence="1">Uncharacterized protein</fullName>
    </submittedName>
</protein>
<gene>
    <name evidence="1" type="ORF">NQ176_g7175</name>
</gene>
<evidence type="ECO:0000313" key="2">
    <source>
        <dbReference type="Proteomes" id="UP001143910"/>
    </source>
</evidence>
<accession>A0ACC1N1T3</accession>